<dbReference type="GO" id="GO:0005886">
    <property type="term" value="C:plasma membrane"/>
    <property type="evidence" value="ECO:0007669"/>
    <property type="project" value="TreeGrafter"/>
</dbReference>
<dbReference type="AlphaFoldDB" id="A0A387APQ8"/>
<evidence type="ECO:0000256" key="6">
    <source>
        <dbReference type="RuleBase" id="RU004379"/>
    </source>
</evidence>
<comment type="similarity">
    <text evidence="2 6">Belongs to the BI1 family.</text>
</comment>
<evidence type="ECO:0000256" key="4">
    <source>
        <dbReference type="ARBA" id="ARBA00022989"/>
    </source>
</evidence>
<gene>
    <name evidence="7" type="ORF">D7I45_03980</name>
</gene>
<keyword evidence="8" id="KW-1185">Reference proteome</keyword>
<organism evidence="7 8">
    <name type="scientific">Apilactobacillus bombintestini</name>
    <dbReference type="NCBI Taxonomy" id="2419772"/>
    <lineage>
        <taxon>Bacteria</taxon>
        <taxon>Bacillati</taxon>
        <taxon>Bacillota</taxon>
        <taxon>Bacilli</taxon>
        <taxon>Lactobacillales</taxon>
        <taxon>Lactobacillaceae</taxon>
        <taxon>Apilactobacillus</taxon>
    </lineage>
</organism>
<evidence type="ECO:0000256" key="3">
    <source>
        <dbReference type="ARBA" id="ARBA00022692"/>
    </source>
</evidence>
<feature type="transmembrane region" description="Helical" evidence="6">
    <location>
        <begin position="208"/>
        <end position="233"/>
    </location>
</feature>
<dbReference type="PANTHER" id="PTHR23291:SF50">
    <property type="entry name" value="PROTEIN LIFEGUARD 4"/>
    <property type="match status" value="1"/>
</dbReference>
<evidence type="ECO:0000256" key="2">
    <source>
        <dbReference type="ARBA" id="ARBA00010350"/>
    </source>
</evidence>
<feature type="transmembrane region" description="Helical" evidence="6">
    <location>
        <begin position="114"/>
        <end position="135"/>
    </location>
</feature>
<evidence type="ECO:0000313" key="8">
    <source>
        <dbReference type="Proteomes" id="UP000272003"/>
    </source>
</evidence>
<feature type="transmembrane region" description="Helical" evidence="6">
    <location>
        <begin position="171"/>
        <end position="187"/>
    </location>
</feature>
<dbReference type="KEGG" id="abom:D7I45_03980"/>
<evidence type="ECO:0000256" key="5">
    <source>
        <dbReference type="ARBA" id="ARBA00023136"/>
    </source>
</evidence>
<protein>
    <submittedName>
        <fullName evidence="7">Bax inhibitor-1/YccA family protein</fullName>
    </submittedName>
</protein>
<feature type="transmembrane region" description="Helical" evidence="6">
    <location>
        <begin position="147"/>
        <end position="165"/>
    </location>
</feature>
<name>A0A387APQ8_9LACO</name>
<accession>A0A387APQ8</accession>
<dbReference type="Proteomes" id="UP000272003">
    <property type="component" value="Chromosome"/>
</dbReference>
<evidence type="ECO:0000256" key="1">
    <source>
        <dbReference type="ARBA" id="ARBA00004141"/>
    </source>
</evidence>
<feature type="transmembrane region" description="Helical" evidence="6">
    <location>
        <begin position="88"/>
        <end position="108"/>
    </location>
</feature>
<dbReference type="InterPro" id="IPR006214">
    <property type="entry name" value="Bax_inhibitor_1-related"/>
</dbReference>
<evidence type="ECO:0000313" key="7">
    <source>
        <dbReference type="EMBL" id="AYF92694.1"/>
    </source>
</evidence>
<dbReference type="PANTHER" id="PTHR23291">
    <property type="entry name" value="BAX INHIBITOR-RELATED"/>
    <property type="match status" value="1"/>
</dbReference>
<reference evidence="7 8" key="1">
    <citation type="submission" date="2018-09" db="EMBL/GenBank/DDBJ databases">
        <title>Genome sequencing of strain BHWM-4.</title>
        <authorList>
            <person name="Heo J."/>
            <person name="Kim S.-J."/>
            <person name="Kwon S.-W."/>
        </authorList>
    </citation>
    <scope>NUCLEOTIDE SEQUENCE [LARGE SCALE GENOMIC DNA]</scope>
    <source>
        <strain evidence="7 8">BHWM-4</strain>
    </source>
</reference>
<dbReference type="CDD" id="cd10432">
    <property type="entry name" value="BI-1-like_bacterial"/>
    <property type="match status" value="1"/>
</dbReference>
<sequence length="238" mass="26260">MRRFMINMNNYDQTGRRLVNDAFGMNKFLSKTYGWMALSVLVSGLVSYMMGNVYNVRLTPVATLVGFILWIALAFATQSLAMKNAVSGFISLIVFSALTGGLFSYIFVLYSGVAITQAFLTATVDFVIMAVIGVTTKKSLDKVGTQAFAALIALLIVSIINIFLHNSLFDLIISFVGVIIFTAFTAYDSQKIKESFNEYNGQVSDNSLAIFGAMQLYMDFINLFLYLLSIFGIGDNNN</sequence>
<dbReference type="Pfam" id="PF01027">
    <property type="entry name" value="Bax1-I"/>
    <property type="match status" value="1"/>
</dbReference>
<feature type="transmembrane region" description="Helical" evidence="6">
    <location>
        <begin position="57"/>
        <end position="76"/>
    </location>
</feature>
<keyword evidence="3 6" id="KW-0812">Transmembrane</keyword>
<dbReference type="OrthoDB" id="9793828at2"/>
<proteinExistence type="inferred from homology"/>
<keyword evidence="4 6" id="KW-1133">Transmembrane helix</keyword>
<comment type="subcellular location">
    <subcellularLocation>
        <location evidence="1">Membrane</location>
        <topology evidence="1">Multi-pass membrane protein</topology>
    </subcellularLocation>
</comment>
<keyword evidence="5 6" id="KW-0472">Membrane</keyword>
<feature type="transmembrane region" description="Helical" evidence="6">
    <location>
        <begin position="33"/>
        <end position="51"/>
    </location>
</feature>
<dbReference type="EMBL" id="CP032626">
    <property type="protein sequence ID" value="AYF92694.1"/>
    <property type="molecule type" value="Genomic_DNA"/>
</dbReference>